<evidence type="ECO:0000313" key="2">
    <source>
        <dbReference type="EMBL" id="WGV24216.1"/>
    </source>
</evidence>
<evidence type="ECO:0000313" key="3">
    <source>
        <dbReference type="Proteomes" id="UP001223520"/>
    </source>
</evidence>
<organism evidence="2 3">
    <name type="scientific">Halotia branconii CENA392</name>
    <dbReference type="NCBI Taxonomy" id="1539056"/>
    <lineage>
        <taxon>Bacteria</taxon>
        <taxon>Bacillati</taxon>
        <taxon>Cyanobacteriota</taxon>
        <taxon>Cyanophyceae</taxon>
        <taxon>Nostocales</taxon>
        <taxon>Nodulariaceae</taxon>
        <taxon>Halotia</taxon>
    </lineage>
</organism>
<accession>A0AAJ6NPL7</accession>
<protein>
    <submittedName>
        <fullName evidence="2">FHA domain-containing protein</fullName>
    </submittedName>
</protein>
<feature type="domain" description="FHA" evidence="1">
    <location>
        <begin position="24"/>
        <end position="83"/>
    </location>
</feature>
<name>A0AAJ6NPL7_9CYAN</name>
<dbReference type="PROSITE" id="PS50006">
    <property type="entry name" value="FHA_DOMAIN"/>
    <property type="match status" value="1"/>
</dbReference>
<keyword evidence="3" id="KW-1185">Reference proteome</keyword>
<dbReference type="KEGG" id="hbq:QI031_20785"/>
<dbReference type="RefSeq" id="WP_281481543.1">
    <property type="nucleotide sequence ID" value="NZ_CP124543.1"/>
</dbReference>
<proteinExistence type="predicted"/>
<dbReference type="SUPFAM" id="SSF49879">
    <property type="entry name" value="SMAD/FHA domain"/>
    <property type="match status" value="1"/>
</dbReference>
<reference evidence="2 3" key="1">
    <citation type="journal article" date="2023" name="Limnol Oceanogr Lett">
        <title>Environmental adaptations by the intertidal Antarctic cyanobacterium Halotia branconii CENA392 as revealed using long-read genome sequencing.</title>
        <authorList>
            <person name="Dextro R.B."/>
            <person name="Delbaje E."/>
            <person name="Freitas P.N.N."/>
            <person name="Geraldes V."/>
            <person name="Pinto E."/>
            <person name="Long P.F."/>
            <person name="Fiore M.F."/>
        </authorList>
    </citation>
    <scope>NUCLEOTIDE SEQUENCE [LARGE SCALE GENOMIC DNA]</scope>
    <source>
        <strain evidence="2 3">CENA392</strain>
    </source>
</reference>
<dbReference type="CDD" id="cd00060">
    <property type="entry name" value="FHA"/>
    <property type="match status" value="1"/>
</dbReference>
<dbReference type="AlphaFoldDB" id="A0AAJ6NPL7"/>
<dbReference type="InterPro" id="IPR000253">
    <property type="entry name" value="FHA_dom"/>
</dbReference>
<dbReference type="InterPro" id="IPR008984">
    <property type="entry name" value="SMAD_FHA_dom_sf"/>
</dbReference>
<dbReference type="SMART" id="SM00240">
    <property type="entry name" value="FHA"/>
    <property type="match status" value="1"/>
</dbReference>
<dbReference type="Pfam" id="PF00498">
    <property type="entry name" value="FHA"/>
    <property type="match status" value="1"/>
</dbReference>
<dbReference type="EMBL" id="CP124543">
    <property type="protein sequence ID" value="WGV24216.1"/>
    <property type="molecule type" value="Genomic_DNA"/>
</dbReference>
<evidence type="ECO:0000259" key="1">
    <source>
        <dbReference type="PROSITE" id="PS50006"/>
    </source>
</evidence>
<sequence length="674" mass="76230">MEILLTWEDPGNQELQKHSSTIPLGIGRELARIPDIYENQSLKKVVLKSREISSFHALIYFVNGQLTIKDISTNGTRVNGNLLHKSSCPLNTGDALQIGPFQISVSLTNEIDGTEILNQPPTILDLETEVTNFSQQAVDESPPSTIAFNLETDQPDPKAEPFKPTYLASFPPREFIASEFVDMQSLYATGEPVQEQEYVALGGGIGSFAWVDHIRIYGVKPDKITVLGLEQKPYGRYQRLCQNSQIPPYERLRSGSDSCPDNLWGWPGYAWREAWQEIFSGEVGSALKRLWQVFSEPLLADTYTPLSGRVFESIDREAERIGWSKMLKYGRIRAIRKTTDGRYAIAYSVPQASERSHGYLVGRYVHIATGYPAIKFLPDLQKYRQDTGDSKSVVNAYEQHEHIYKQLENRGGTVIIRGRGIVSSRIIQTIWEARRKNRQIKVIHVMRTPVKEGYKFGSAQRKVENNWEFQPYNWPKATWGGDMRSMLEAASPAKRYELLKDWGGTTTADRTDWKKIIQEGLDAGWYTIEFGQVEKVERNHEGKPISFIRNQEGLLEVAADFIIDSTGLEAKPENNPLFADLINRYNLSLSPYGGLQAAKDFEMKEMRNMRGRMYVSGVLTLGGPYAAIDTFLGLQYAAQRAADALVAAKAPDIHYLNGLGSLWQWIKWATNQQP</sequence>
<dbReference type="Gene3D" id="2.60.200.20">
    <property type="match status" value="1"/>
</dbReference>
<dbReference type="Proteomes" id="UP001223520">
    <property type="component" value="Chromosome"/>
</dbReference>
<gene>
    <name evidence="2" type="ORF">QI031_20785</name>
</gene>